<sequence>MSVTLLDAEIDTTVRIEQISLAPSRMQAIRLGLVPGATVQVVQKLLHGPVVVMQKGRNLAIGYDLARHIVVEPHGPK</sequence>
<dbReference type="SMART" id="SM00899">
    <property type="entry name" value="FeoA"/>
    <property type="match status" value="1"/>
</dbReference>
<protein>
    <submittedName>
        <fullName evidence="3">Ferrous iron transport protein A</fullName>
    </submittedName>
</protein>
<dbReference type="SUPFAM" id="SSF50037">
    <property type="entry name" value="C-terminal domain of transcriptional repressors"/>
    <property type="match status" value="1"/>
</dbReference>
<keyword evidence="1" id="KW-0408">Iron</keyword>
<dbReference type="Proteomes" id="UP000242699">
    <property type="component" value="Unassembled WGS sequence"/>
</dbReference>
<dbReference type="AlphaFoldDB" id="A0A2T2X303"/>
<name>A0A2T2X303_9FIRM</name>
<accession>A0A2T2X303</accession>
<dbReference type="Pfam" id="PF04023">
    <property type="entry name" value="FeoA"/>
    <property type="match status" value="1"/>
</dbReference>
<dbReference type="GO" id="GO:0046914">
    <property type="term" value="F:transition metal ion binding"/>
    <property type="evidence" value="ECO:0007669"/>
    <property type="project" value="InterPro"/>
</dbReference>
<dbReference type="Gene3D" id="2.30.30.90">
    <property type="match status" value="1"/>
</dbReference>
<dbReference type="InterPro" id="IPR007167">
    <property type="entry name" value="Fe-transptr_FeoA-like"/>
</dbReference>
<evidence type="ECO:0000259" key="2">
    <source>
        <dbReference type="SMART" id="SM00899"/>
    </source>
</evidence>
<comment type="caution">
    <text evidence="3">The sequence shown here is derived from an EMBL/GenBank/DDBJ whole genome shotgun (WGS) entry which is preliminary data.</text>
</comment>
<evidence type="ECO:0000256" key="1">
    <source>
        <dbReference type="ARBA" id="ARBA00023004"/>
    </source>
</evidence>
<gene>
    <name evidence="3" type="ORF">C7B43_09270</name>
</gene>
<evidence type="ECO:0000313" key="4">
    <source>
        <dbReference type="Proteomes" id="UP000242699"/>
    </source>
</evidence>
<dbReference type="InterPro" id="IPR038157">
    <property type="entry name" value="FeoA_core_dom"/>
</dbReference>
<organism evidence="3 4">
    <name type="scientific">Sulfobacillus benefaciens</name>
    <dbReference type="NCBI Taxonomy" id="453960"/>
    <lineage>
        <taxon>Bacteria</taxon>
        <taxon>Bacillati</taxon>
        <taxon>Bacillota</taxon>
        <taxon>Clostridia</taxon>
        <taxon>Eubacteriales</taxon>
        <taxon>Clostridiales Family XVII. Incertae Sedis</taxon>
        <taxon>Sulfobacillus</taxon>
    </lineage>
</organism>
<dbReference type="EMBL" id="PXYT01000018">
    <property type="protein sequence ID" value="PSR28862.1"/>
    <property type="molecule type" value="Genomic_DNA"/>
</dbReference>
<evidence type="ECO:0000313" key="3">
    <source>
        <dbReference type="EMBL" id="PSR28862.1"/>
    </source>
</evidence>
<feature type="domain" description="Ferrous iron transporter FeoA-like" evidence="2">
    <location>
        <begin position="3"/>
        <end position="73"/>
    </location>
</feature>
<reference evidence="3 4" key="1">
    <citation type="journal article" date="2014" name="BMC Genomics">
        <title>Comparison of environmental and isolate Sulfobacillus genomes reveals diverse carbon, sulfur, nitrogen, and hydrogen metabolisms.</title>
        <authorList>
            <person name="Justice N.B."/>
            <person name="Norman A."/>
            <person name="Brown C.T."/>
            <person name="Singh A."/>
            <person name="Thomas B.C."/>
            <person name="Banfield J.F."/>
        </authorList>
    </citation>
    <scope>NUCLEOTIDE SEQUENCE [LARGE SCALE GENOMIC DNA]</scope>
    <source>
        <strain evidence="3">AMDSBA1</strain>
    </source>
</reference>
<proteinExistence type="predicted"/>
<dbReference type="InterPro" id="IPR008988">
    <property type="entry name" value="Transcriptional_repressor_C"/>
</dbReference>